<evidence type="ECO:0000313" key="2">
    <source>
        <dbReference type="Proteomes" id="UP000271162"/>
    </source>
</evidence>
<reference evidence="3" key="1">
    <citation type="submission" date="2017-02" db="UniProtKB">
        <authorList>
            <consortium name="WormBaseParasite"/>
        </authorList>
    </citation>
    <scope>IDENTIFICATION</scope>
</reference>
<dbReference type="AlphaFoldDB" id="A0A0N4YXD3"/>
<dbReference type="WBParaSite" id="NBR_0002190501-mRNA-1">
    <property type="protein sequence ID" value="NBR_0002190501-mRNA-1"/>
    <property type="gene ID" value="NBR_0002190501"/>
</dbReference>
<name>A0A0N4YXD3_NIPBR</name>
<gene>
    <name evidence="1" type="ORF">NBR_LOCUS21906</name>
</gene>
<dbReference type="EMBL" id="UYSL01027049">
    <property type="protein sequence ID" value="VDL86325.1"/>
    <property type="molecule type" value="Genomic_DNA"/>
</dbReference>
<evidence type="ECO:0000313" key="3">
    <source>
        <dbReference type="WBParaSite" id="NBR_0002190501-mRNA-1"/>
    </source>
</evidence>
<accession>A0A0N4YXD3</accession>
<organism evidence="3">
    <name type="scientific">Nippostrongylus brasiliensis</name>
    <name type="common">Rat hookworm</name>
    <dbReference type="NCBI Taxonomy" id="27835"/>
    <lineage>
        <taxon>Eukaryota</taxon>
        <taxon>Metazoa</taxon>
        <taxon>Ecdysozoa</taxon>
        <taxon>Nematoda</taxon>
        <taxon>Chromadorea</taxon>
        <taxon>Rhabditida</taxon>
        <taxon>Rhabditina</taxon>
        <taxon>Rhabditomorpha</taxon>
        <taxon>Strongyloidea</taxon>
        <taxon>Heligmosomidae</taxon>
        <taxon>Nippostrongylus</taxon>
    </lineage>
</organism>
<keyword evidence="2" id="KW-1185">Reference proteome</keyword>
<sequence>MILCVTLCVVHGLLLIPCLLSLTDPLLARIQCSKKQ</sequence>
<evidence type="ECO:0000313" key="1">
    <source>
        <dbReference type="EMBL" id="VDL86325.1"/>
    </source>
</evidence>
<protein>
    <submittedName>
        <fullName evidence="1 3">Uncharacterized protein</fullName>
    </submittedName>
</protein>
<reference evidence="1 2" key="2">
    <citation type="submission" date="2018-11" db="EMBL/GenBank/DDBJ databases">
        <authorList>
            <consortium name="Pathogen Informatics"/>
        </authorList>
    </citation>
    <scope>NUCLEOTIDE SEQUENCE [LARGE SCALE GENOMIC DNA]</scope>
</reference>
<dbReference type="Proteomes" id="UP000271162">
    <property type="component" value="Unassembled WGS sequence"/>
</dbReference>
<proteinExistence type="predicted"/>